<evidence type="ECO:0000256" key="1">
    <source>
        <dbReference type="ARBA" id="ARBA00004651"/>
    </source>
</evidence>
<feature type="transmembrane region" description="Helical" evidence="8">
    <location>
        <begin position="88"/>
        <end position="114"/>
    </location>
</feature>
<dbReference type="AlphaFoldDB" id="A0A0S7XSI4"/>
<gene>
    <name evidence="10" type="ORF">AMJ44_11420</name>
</gene>
<evidence type="ECO:0000256" key="2">
    <source>
        <dbReference type="ARBA" id="ARBA00022475"/>
    </source>
</evidence>
<feature type="transmembrane region" description="Helical" evidence="8">
    <location>
        <begin position="371"/>
        <end position="392"/>
    </location>
</feature>
<dbReference type="Pfam" id="PF13231">
    <property type="entry name" value="PMT_2"/>
    <property type="match status" value="1"/>
</dbReference>
<evidence type="ECO:0000313" key="10">
    <source>
        <dbReference type="EMBL" id="KPJ65017.1"/>
    </source>
</evidence>
<dbReference type="GO" id="GO:0005886">
    <property type="term" value="C:plasma membrane"/>
    <property type="evidence" value="ECO:0007669"/>
    <property type="project" value="UniProtKB-SubCell"/>
</dbReference>
<keyword evidence="4" id="KW-0808">Transferase</keyword>
<dbReference type="InterPro" id="IPR038731">
    <property type="entry name" value="RgtA/B/C-like"/>
</dbReference>
<reference evidence="10 11" key="1">
    <citation type="journal article" date="2015" name="Microbiome">
        <title>Genomic resolution of linkages in carbon, nitrogen, and sulfur cycling among widespread estuary sediment bacteria.</title>
        <authorList>
            <person name="Baker B.J."/>
            <person name="Lazar C.S."/>
            <person name="Teske A.P."/>
            <person name="Dick G.J."/>
        </authorList>
    </citation>
    <scope>NUCLEOTIDE SEQUENCE [LARGE SCALE GENOMIC DNA]</scope>
    <source>
        <strain evidence="10">DG_54_3</strain>
    </source>
</reference>
<dbReference type="GO" id="GO:0009103">
    <property type="term" value="P:lipopolysaccharide biosynthetic process"/>
    <property type="evidence" value="ECO:0007669"/>
    <property type="project" value="UniProtKB-ARBA"/>
</dbReference>
<keyword evidence="5 8" id="KW-0812">Transmembrane</keyword>
<comment type="caution">
    <text evidence="10">The sequence shown here is derived from an EMBL/GenBank/DDBJ whole genome shotgun (WGS) entry which is preliminary data.</text>
</comment>
<evidence type="ECO:0000256" key="6">
    <source>
        <dbReference type="ARBA" id="ARBA00022989"/>
    </source>
</evidence>
<dbReference type="InterPro" id="IPR050297">
    <property type="entry name" value="LipidA_mod_glycosyltrf_83"/>
</dbReference>
<evidence type="ECO:0000259" key="9">
    <source>
        <dbReference type="Pfam" id="PF13231"/>
    </source>
</evidence>
<dbReference type="Proteomes" id="UP000051861">
    <property type="component" value="Unassembled WGS sequence"/>
</dbReference>
<keyword evidence="3" id="KW-0328">Glycosyltransferase</keyword>
<feature type="transmembrane region" description="Helical" evidence="8">
    <location>
        <begin position="149"/>
        <end position="166"/>
    </location>
</feature>
<dbReference type="EMBL" id="LIZX01000146">
    <property type="protein sequence ID" value="KPJ65017.1"/>
    <property type="molecule type" value="Genomic_DNA"/>
</dbReference>
<sequence length="420" mass="49540">MKILQIFRKVNIKESLMLFSISIMVLISRLFYFRWFVKSICGHEYFDIAQNIAAGSGYVGSGFFHLNYAPTSFLPPVYTYLFALSLKIFGLIPGHIMMVVFQAFISVFIIILIYKLGEEIFDKKSAMIACLIFLIYLPFIYWTTMIWDTMLFTFLLLVICLLAYRFREKNYYGNLIFLGILIGICALTNAVTLIVIPFIMLYFLYNWKENFSKLIFKIAVLIFAILLTLLPWTIRNYYVHRVVVPIRTGLWPNLYLGNNPAATGTVYLKENGKVANRFEKGLTMHFWPMIEDLRSLNEIEQENYFKDRFLNYVKHNPAKFISLIFKKIYLFWWFNPYESSNISWRVEYFLLLYFASLGMLFSKIHKKQISLLLLIFLSFTLVYSITGPFFNWKYRLPIEPYLMILAGFGIKNLLFLGKKD</sequence>
<dbReference type="PATRIC" id="fig|1703775.3.peg.1242"/>
<comment type="subcellular location">
    <subcellularLocation>
        <location evidence="1">Cell membrane</location>
        <topology evidence="1">Multi-pass membrane protein</topology>
    </subcellularLocation>
</comment>
<feature type="transmembrane region" description="Helical" evidence="8">
    <location>
        <begin position="126"/>
        <end position="143"/>
    </location>
</feature>
<feature type="transmembrane region" description="Helical" evidence="8">
    <location>
        <begin position="214"/>
        <end position="232"/>
    </location>
</feature>
<evidence type="ECO:0000256" key="5">
    <source>
        <dbReference type="ARBA" id="ARBA00022692"/>
    </source>
</evidence>
<feature type="transmembrane region" description="Helical" evidence="8">
    <location>
        <begin position="48"/>
        <end position="68"/>
    </location>
</feature>
<feature type="transmembrane region" description="Helical" evidence="8">
    <location>
        <begin position="398"/>
        <end position="417"/>
    </location>
</feature>
<evidence type="ECO:0000256" key="4">
    <source>
        <dbReference type="ARBA" id="ARBA00022679"/>
    </source>
</evidence>
<evidence type="ECO:0000256" key="7">
    <source>
        <dbReference type="ARBA" id="ARBA00023136"/>
    </source>
</evidence>
<protein>
    <recommendedName>
        <fullName evidence="9">Glycosyltransferase RgtA/B/C/D-like domain-containing protein</fullName>
    </recommendedName>
</protein>
<evidence type="ECO:0000256" key="8">
    <source>
        <dbReference type="SAM" id="Phobius"/>
    </source>
</evidence>
<feature type="transmembrane region" description="Helical" evidence="8">
    <location>
        <begin position="346"/>
        <end position="364"/>
    </location>
</feature>
<feature type="domain" description="Glycosyltransferase RgtA/B/C/D-like" evidence="9">
    <location>
        <begin position="75"/>
        <end position="232"/>
    </location>
</feature>
<dbReference type="PANTHER" id="PTHR33908:SF11">
    <property type="entry name" value="MEMBRANE PROTEIN"/>
    <property type="match status" value="1"/>
</dbReference>
<evidence type="ECO:0000313" key="11">
    <source>
        <dbReference type="Proteomes" id="UP000051861"/>
    </source>
</evidence>
<evidence type="ECO:0000256" key="3">
    <source>
        <dbReference type="ARBA" id="ARBA00022676"/>
    </source>
</evidence>
<keyword evidence="6 8" id="KW-1133">Transmembrane helix</keyword>
<keyword evidence="2" id="KW-1003">Cell membrane</keyword>
<name>A0A0S7XSI4_UNCSA</name>
<feature type="transmembrane region" description="Helical" evidence="8">
    <location>
        <begin position="175"/>
        <end position="202"/>
    </location>
</feature>
<proteinExistence type="predicted"/>
<dbReference type="PANTHER" id="PTHR33908">
    <property type="entry name" value="MANNOSYLTRANSFERASE YKCB-RELATED"/>
    <property type="match status" value="1"/>
</dbReference>
<accession>A0A0S7XSI4</accession>
<dbReference type="GO" id="GO:0016763">
    <property type="term" value="F:pentosyltransferase activity"/>
    <property type="evidence" value="ECO:0007669"/>
    <property type="project" value="TreeGrafter"/>
</dbReference>
<keyword evidence="7 8" id="KW-0472">Membrane</keyword>
<feature type="transmembrane region" description="Helical" evidence="8">
    <location>
        <begin position="316"/>
        <end position="334"/>
    </location>
</feature>
<organism evidence="10 11">
    <name type="scientific">candidate division WOR-1 bacterium DG_54_3</name>
    <dbReference type="NCBI Taxonomy" id="1703775"/>
    <lineage>
        <taxon>Bacteria</taxon>
        <taxon>Bacillati</taxon>
        <taxon>Saganbacteria</taxon>
    </lineage>
</organism>
<feature type="transmembrane region" description="Helical" evidence="8">
    <location>
        <begin position="16"/>
        <end position="36"/>
    </location>
</feature>